<gene>
    <name evidence="5" type="ORF">S01H1_46645</name>
</gene>
<evidence type="ECO:0000256" key="2">
    <source>
        <dbReference type="ARBA" id="ARBA00022630"/>
    </source>
</evidence>
<dbReference type="InterPro" id="IPR052174">
    <property type="entry name" value="Flavoredoxin"/>
</dbReference>
<feature type="domain" description="Flavin reductase like" evidence="4">
    <location>
        <begin position="21"/>
        <end position="159"/>
    </location>
</feature>
<keyword evidence="2" id="KW-0285">Flavoprotein</keyword>
<dbReference type="PANTHER" id="PTHR43567">
    <property type="entry name" value="FLAVOREDOXIN-RELATED-RELATED"/>
    <property type="match status" value="1"/>
</dbReference>
<dbReference type="SMART" id="SM00903">
    <property type="entry name" value="Flavin_Reduct"/>
    <property type="match status" value="1"/>
</dbReference>
<dbReference type="AlphaFoldDB" id="X0VAT4"/>
<comment type="cofactor">
    <cofactor evidence="1">
        <name>FMN</name>
        <dbReference type="ChEBI" id="CHEBI:58210"/>
    </cofactor>
</comment>
<dbReference type="PANTHER" id="PTHR43567:SF1">
    <property type="entry name" value="FLAVOREDOXIN"/>
    <property type="match status" value="1"/>
</dbReference>
<name>X0VAT4_9ZZZZ</name>
<dbReference type="Gene3D" id="2.30.110.10">
    <property type="entry name" value="Electron Transport, Fmn-binding Protein, Chain A"/>
    <property type="match status" value="1"/>
</dbReference>
<sequence>YKPKNIKLKIKMTKNKIKLGAYLYPMPVVVVGANVEGKPNFMPIGWVSIVEHKPPMISISANQDHYTNIGIRENQTFSVNTPSEDIILPTDYCGIKSGKKVDKSDVFEVFYGELKTAPMIKDAPLNLECRVVQIVETGKGHDIFLGEIIQAYAEEKYLTNGIPDMTKMKPMFFSMSDLNYWKIGEPIGRAWHIGRDYKKE</sequence>
<evidence type="ECO:0000256" key="1">
    <source>
        <dbReference type="ARBA" id="ARBA00001917"/>
    </source>
</evidence>
<protein>
    <recommendedName>
        <fullName evidence="4">Flavin reductase like domain-containing protein</fullName>
    </recommendedName>
</protein>
<proteinExistence type="inferred from homology"/>
<evidence type="ECO:0000256" key="3">
    <source>
        <dbReference type="ARBA" id="ARBA00038054"/>
    </source>
</evidence>
<reference evidence="5" key="1">
    <citation type="journal article" date="2014" name="Front. Microbiol.">
        <title>High frequency of phylogenetically diverse reductive dehalogenase-homologous genes in deep subseafloor sedimentary metagenomes.</title>
        <authorList>
            <person name="Kawai M."/>
            <person name="Futagami T."/>
            <person name="Toyoda A."/>
            <person name="Takaki Y."/>
            <person name="Nishi S."/>
            <person name="Hori S."/>
            <person name="Arai W."/>
            <person name="Tsubouchi T."/>
            <person name="Morono Y."/>
            <person name="Uchiyama I."/>
            <person name="Ito T."/>
            <person name="Fujiyama A."/>
            <person name="Inagaki F."/>
            <person name="Takami H."/>
        </authorList>
    </citation>
    <scope>NUCLEOTIDE SEQUENCE</scope>
    <source>
        <strain evidence="5">Expedition CK06-06</strain>
    </source>
</reference>
<dbReference type="InterPro" id="IPR012349">
    <property type="entry name" value="Split_barrel_FMN-bd"/>
</dbReference>
<feature type="non-terminal residue" evidence="5">
    <location>
        <position position="1"/>
    </location>
</feature>
<dbReference type="SUPFAM" id="SSF50475">
    <property type="entry name" value="FMN-binding split barrel"/>
    <property type="match status" value="1"/>
</dbReference>
<dbReference type="Pfam" id="PF01613">
    <property type="entry name" value="Flavin_Reduct"/>
    <property type="match status" value="1"/>
</dbReference>
<dbReference type="GO" id="GO:0010181">
    <property type="term" value="F:FMN binding"/>
    <property type="evidence" value="ECO:0007669"/>
    <property type="project" value="InterPro"/>
</dbReference>
<evidence type="ECO:0000259" key="4">
    <source>
        <dbReference type="SMART" id="SM00903"/>
    </source>
</evidence>
<evidence type="ECO:0000313" key="5">
    <source>
        <dbReference type="EMBL" id="GAG09573.1"/>
    </source>
</evidence>
<dbReference type="InterPro" id="IPR002563">
    <property type="entry name" value="Flavin_Rdtase-like_dom"/>
</dbReference>
<dbReference type="EMBL" id="BARS01029874">
    <property type="protein sequence ID" value="GAG09573.1"/>
    <property type="molecule type" value="Genomic_DNA"/>
</dbReference>
<comment type="caution">
    <text evidence="5">The sequence shown here is derived from an EMBL/GenBank/DDBJ whole genome shotgun (WGS) entry which is preliminary data.</text>
</comment>
<comment type="similarity">
    <text evidence="3">Belongs to the flavoredoxin family.</text>
</comment>
<organism evidence="5">
    <name type="scientific">marine sediment metagenome</name>
    <dbReference type="NCBI Taxonomy" id="412755"/>
    <lineage>
        <taxon>unclassified sequences</taxon>
        <taxon>metagenomes</taxon>
        <taxon>ecological metagenomes</taxon>
    </lineage>
</organism>
<accession>X0VAT4</accession>